<dbReference type="EMBL" id="JAOPJF010000004">
    <property type="protein sequence ID" value="KAK1149363.1"/>
    <property type="molecule type" value="Genomic_DNA"/>
</dbReference>
<organism evidence="1 2">
    <name type="scientific">Aspergillus melleus</name>
    <dbReference type="NCBI Taxonomy" id="138277"/>
    <lineage>
        <taxon>Eukaryota</taxon>
        <taxon>Fungi</taxon>
        <taxon>Dikarya</taxon>
        <taxon>Ascomycota</taxon>
        <taxon>Pezizomycotina</taxon>
        <taxon>Eurotiomycetes</taxon>
        <taxon>Eurotiomycetidae</taxon>
        <taxon>Eurotiales</taxon>
        <taxon>Aspergillaceae</taxon>
        <taxon>Aspergillus</taxon>
        <taxon>Aspergillus subgen. Circumdati</taxon>
    </lineage>
</organism>
<accession>A0ACC3BF00</accession>
<name>A0ACC3BF00_9EURO</name>
<evidence type="ECO:0000313" key="2">
    <source>
        <dbReference type="Proteomes" id="UP001177260"/>
    </source>
</evidence>
<sequence>MGEKEGITDTATTSDNPTRSPPMLENEIENQNQNQPSVFERFSPIRKRVITVVLCYCGLLTPISSTAVLSAIPEVAATFHTTGSIINVSNALFMAFMALGPMIWAPISGVFGRRPVFLISSTCLTAFSVGTALAPNLPAFFIFRMLSALQGTAVLVVGAVVIGDIYLPTERGTALGWFLSGTLIGPTIAPLLGGIIVTYTSWRVIFWTQTGMAGLSTALVVFLLPETIHEKKTQVFDNLTLTQKSTRLLRLINPTEIVMLLFTSPNFMIVGLAVSSFMWNQYSLLTPIRYVLNPRFHLTTPLQSALFFIAPGAGYLTGTFCGGRWSDYIVKRYMAKRGRRVPEDRLNSAVITMAILVPGCMLVYGWAVEKEVGGIPLVVIAMYLQGVTQLLCLPSLNTYCVDAMENSGKGSLVIAGNYLTRFMFAAASTAVCLPAIQTIGVGWFSTISALFISLSAGLVWLVAKFGEGWRLKREGG</sequence>
<reference evidence="1 2" key="1">
    <citation type="journal article" date="2023" name="ACS Omega">
        <title>Identification of the Neoaspergillic Acid Biosynthesis Gene Cluster by Establishing an In Vitro CRISPR-Ribonucleoprotein Genetic System in Aspergillus melleus.</title>
        <authorList>
            <person name="Yuan B."/>
            <person name="Grau M.F."/>
            <person name="Murata R.M."/>
            <person name="Torok T."/>
            <person name="Venkateswaran K."/>
            <person name="Stajich J.E."/>
            <person name="Wang C.C.C."/>
        </authorList>
    </citation>
    <scope>NUCLEOTIDE SEQUENCE [LARGE SCALE GENOMIC DNA]</scope>
    <source>
        <strain evidence="1 2">IMV 1140</strain>
    </source>
</reference>
<keyword evidence="2" id="KW-1185">Reference proteome</keyword>
<protein>
    <submittedName>
        <fullName evidence="1">Uncharacterized protein</fullName>
    </submittedName>
</protein>
<dbReference type="Proteomes" id="UP001177260">
    <property type="component" value="Unassembled WGS sequence"/>
</dbReference>
<evidence type="ECO:0000313" key="1">
    <source>
        <dbReference type="EMBL" id="KAK1149363.1"/>
    </source>
</evidence>
<comment type="caution">
    <text evidence="1">The sequence shown here is derived from an EMBL/GenBank/DDBJ whole genome shotgun (WGS) entry which is preliminary data.</text>
</comment>
<gene>
    <name evidence="1" type="ORF">N8T08_006586</name>
</gene>
<proteinExistence type="predicted"/>